<comment type="caution">
    <text evidence="2">The sequence shown here is derived from an EMBL/GenBank/DDBJ whole genome shotgun (WGS) entry which is preliminary data.</text>
</comment>
<dbReference type="SMART" id="SM00225">
    <property type="entry name" value="BTB"/>
    <property type="match status" value="1"/>
</dbReference>
<dbReference type="EMBL" id="JAFNEN010000391">
    <property type="protein sequence ID" value="KAG8184015.1"/>
    <property type="molecule type" value="Genomic_DNA"/>
</dbReference>
<protein>
    <recommendedName>
        <fullName evidence="1">BTB domain-containing protein</fullName>
    </recommendedName>
</protein>
<dbReference type="Proteomes" id="UP000827092">
    <property type="component" value="Unassembled WGS sequence"/>
</dbReference>
<dbReference type="Gene3D" id="1.25.40.420">
    <property type="match status" value="1"/>
</dbReference>
<dbReference type="SUPFAM" id="SSF54695">
    <property type="entry name" value="POZ domain"/>
    <property type="match status" value="1"/>
</dbReference>
<keyword evidence="3" id="KW-1185">Reference proteome</keyword>
<accession>A0AAV6UIL5</accession>
<evidence type="ECO:0000313" key="2">
    <source>
        <dbReference type="EMBL" id="KAG8184015.1"/>
    </source>
</evidence>
<feature type="domain" description="BTB" evidence="1">
    <location>
        <begin position="98"/>
        <end position="165"/>
    </location>
</feature>
<organism evidence="2 3">
    <name type="scientific">Oedothorax gibbosus</name>
    <dbReference type="NCBI Taxonomy" id="931172"/>
    <lineage>
        <taxon>Eukaryota</taxon>
        <taxon>Metazoa</taxon>
        <taxon>Ecdysozoa</taxon>
        <taxon>Arthropoda</taxon>
        <taxon>Chelicerata</taxon>
        <taxon>Arachnida</taxon>
        <taxon>Araneae</taxon>
        <taxon>Araneomorphae</taxon>
        <taxon>Entelegynae</taxon>
        <taxon>Araneoidea</taxon>
        <taxon>Linyphiidae</taxon>
        <taxon>Erigoninae</taxon>
        <taxon>Oedothorax</taxon>
    </lineage>
</organism>
<dbReference type="InterPro" id="IPR000210">
    <property type="entry name" value="BTB/POZ_dom"/>
</dbReference>
<proteinExistence type="predicted"/>
<dbReference type="Pfam" id="PF00651">
    <property type="entry name" value="BTB"/>
    <property type="match status" value="1"/>
</dbReference>
<reference evidence="2 3" key="1">
    <citation type="journal article" date="2022" name="Nat. Ecol. Evol.">
        <title>A masculinizing supergene underlies an exaggerated male reproductive morph in a spider.</title>
        <authorList>
            <person name="Hendrickx F."/>
            <person name="De Corte Z."/>
            <person name="Sonet G."/>
            <person name="Van Belleghem S.M."/>
            <person name="Kostlbacher S."/>
            <person name="Vangestel C."/>
        </authorList>
    </citation>
    <scope>NUCLEOTIDE SEQUENCE [LARGE SCALE GENOMIC DNA]</scope>
    <source>
        <strain evidence="2">W744_W776</strain>
    </source>
</reference>
<gene>
    <name evidence="2" type="ORF">JTE90_024472</name>
</gene>
<sequence length="263" mass="29919">MQHSFSVVGSDGKIFRHIGVATFTYDEQNKIFDSEVYPKKISEFCNSTEDQIVIFKWVLGIPALTTKNACRHLPQSSFDLLPTIIEDFKSMFSDSLYTDLTLSVGNRVLRVHKSVLCARSPVFAKMLKSPMDEKEKDVITIPDIDLPILKTFIEFLYSGDMPDAEFETACALYYAADKYEVPSLQKECANVLLDKLDIENSCQVLALANRHSDEELKGLVLHFMQSEFDAILGTDSWMDFVKVETDLAVEVMKLRAQKFEKRS</sequence>
<evidence type="ECO:0000259" key="1">
    <source>
        <dbReference type="PROSITE" id="PS50097"/>
    </source>
</evidence>
<dbReference type="PANTHER" id="PTHR24413">
    <property type="entry name" value="SPECKLE-TYPE POZ PROTEIN"/>
    <property type="match status" value="1"/>
</dbReference>
<dbReference type="InterPro" id="IPR011333">
    <property type="entry name" value="SKP1/BTB/POZ_sf"/>
</dbReference>
<dbReference type="PROSITE" id="PS50097">
    <property type="entry name" value="BTB"/>
    <property type="match status" value="1"/>
</dbReference>
<dbReference type="CDD" id="cd18186">
    <property type="entry name" value="BTB_POZ_ZBTB_KLHL-like"/>
    <property type="match status" value="1"/>
</dbReference>
<dbReference type="Gene3D" id="3.30.710.10">
    <property type="entry name" value="Potassium Channel Kv1.1, Chain A"/>
    <property type="match status" value="1"/>
</dbReference>
<name>A0AAV6UIL5_9ARAC</name>
<evidence type="ECO:0000313" key="3">
    <source>
        <dbReference type="Proteomes" id="UP000827092"/>
    </source>
</evidence>
<dbReference type="AlphaFoldDB" id="A0AAV6UIL5"/>